<dbReference type="STRING" id="559295.C5DBS2"/>
<dbReference type="KEGG" id="lth:KLTH0A04928g"/>
<dbReference type="eggNOG" id="ENOG502RK42">
    <property type="taxonomic scope" value="Eukaryota"/>
</dbReference>
<dbReference type="Gene3D" id="1.25.40.570">
    <property type="match status" value="1"/>
</dbReference>
<accession>C5DBS2</accession>
<protein>
    <submittedName>
        <fullName evidence="2">KLTH0A04928p</fullName>
    </submittedName>
</protein>
<evidence type="ECO:0000313" key="2">
    <source>
        <dbReference type="EMBL" id="CAR21229.1"/>
    </source>
</evidence>
<dbReference type="EMBL" id="CU928165">
    <property type="protein sequence ID" value="CAR21229.1"/>
    <property type="molecule type" value="Genomic_DNA"/>
</dbReference>
<evidence type="ECO:0000256" key="1">
    <source>
        <dbReference type="SAM" id="MobiDB-lite"/>
    </source>
</evidence>
<feature type="region of interest" description="Disordered" evidence="1">
    <location>
        <begin position="399"/>
        <end position="418"/>
    </location>
</feature>
<reference evidence="2 3" key="1">
    <citation type="journal article" date="2009" name="Genome Res.">
        <title>Comparative genomics of protoploid Saccharomycetaceae.</title>
        <authorList>
            <consortium name="The Genolevures Consortium"/>
            <person name="Souciet J.-L."/>
            <person name="Dujon B."/>
            <person name="Gaillardin C."/>
            <person name="Johnston M."/>
            <person name="Baret P.V."/>
            <person name="Cliften P."/>
            <person name="Sherman D.J."/>
            <person name="Weissenbach J."/>
            <person name="Westhof E."/>
            <person name="Wincker P."/>
            <person name="Jubin C."/>
            <person name="Poulain J."/>
            <person name="Barbe V."/>
            <person name="Segurens B."/>
            <person name="Artiguenave F."/>
            <person name="Anthouard V."/>
            <person name="Vacherie B."/>
            <person name="Val M.-E."/>
            <person name="Fulton R.S."/>
            <person name="Minx P."/>
            <person name="Wilson R."/>
            <person name="Durrens P."/>
            <person name="Jean G."/>
            <person name="Marck C."/>
            <person name="Martin T."/>
            <person name="Nikolski M."/>
            <person name="Rolland T."/>
            <person name="Seret M.-L."/>
            <person name="Casaregola S."/>
            <person name="Despons L."/>
            <person name="Fairhead C."/>
            <person name="Fischer G."/>
            <person name="Lafontaine I."/>
            <person name="Leh V."/>
            <person name="Lemaire M."/>
            <person name="de Montigny J."/>
            <person name="Neuveglise C."/>
            <person name="Thierry A."/>
            <person name="Blanc-Lenfle I."/>
            <person name="Bleykasten C."/>
            <person name="Diffels J."/>
            <person name="Fritsch E."/>
            <person name="Frangeul L."/>
            <person name="Goeffon A."/>
            <person name="Jauniaux N."/>
            <person name="Kachouri-Lafond R."/>
            <person name="Payen C."/>
            <person name="Potier S."/>
            <person name="Pribylova L."/>
            <person name="Ozanne C."/>
            <person name="Richard G.-F."/>
            <person name="Sacerdot C."/>
            <person name="Straub M.-L."/>
            <person name="Talla E."/>
        </authorList>
    </citation>
    <scope>NUCLEOTIDE SEQUENCE [LARGE SCALE GENOMIC DNA]</scope>
    <source>
        <strain evidence="3">ATCC 56472 / CBS 6340 / NRRL Y-8284</strain>
    </source>
</reference>
<organism evidence="2 3">
    <name type="scientific">Lachancea thermotolerans (strain ATCC 56472 / CBS 6340 / NRRL Y-8284)</name>
    <name type="common">Yeast</name>
    <name type="synonym">Kluyveromyces thermotolerans</name>
    <dbReference type="NCBI Taxonomy" id="559295"/>
    <lineage>
        <taxon>Eukaryota</taxon>
        <taxon>Fungi</taxon>
        <taxon>Dikarya</taxon>
        <taxon>Ascomycota</taxon>
        <taxon>Saccharomycotina</taxon>
        <taxon>Saccharomycetes</taxon>
        <taxon>Saccharomycetales</taxon>
        <taxon>Saccharomycetaceae</taxon>
        <taxon>Lachancea</taxon>
    </lineage>
</organism>
<dbReference type="FunCoup" id="C5DBS2">
    <property type="interactions" value="87"/>
</dbReference>
<dbReference type="OrthoDB" id="4033625at2759"/>
<dbReference type="RefSeq" id="XP_002551671.1">
    <property type="nucleotide sequence ID" value="XM_002551625.1"/>
</dbReference>
<dbReference type="InParanoid" id="C5DBS2"/>
<feature type="compositionally biased region" description="Polar residues" evidence="1">
    <location>
        <begin position="403"/>
        <end position="418"/>
    </location>
</feature>
<sequence>MDLLNGFYGPVLVERAAFAAQDEFLSPEIKSVWCSAAFEYLGLLQFNGSPHIGTISKFVEGNQGNLIPNASTAKVQVNYNVCRKVVAHEFSDAIALQEADSNVPFLEKLYGIVRLLILGEKWKSLDEIDHRLDAYLKSKEGCLSEAEKHLTLAVRLLICGALYLQGRYFDCIKYFVTAIQKDGAIFDMLLLSDSEAFFTTEEIITMITLSVIVSVPLDNYEEFAQLEELKPLFVIAPTLSSCLSLLIDTSYNSFLKLWNESFDQKCSSSYFLCGRWKEVQATMRYKIYFFYLRISNRVEIRYLSETLGIDFETVRTEINSLIDDLTLNFSINDQLIYYRNRYEMSDIVKNLSSSKTILDERIEKLKNQNDLVRYQVQQSIIENNARLREQNRDLDACNDESNENLQNFVSNSEPDLGD</sequence>
<name>C5DBS2_LACTC</name>
<dbReference type="AlphaFoldDB" id="C5DBS2"/>
<evidence type="ECO:0000313" key="3">
    <source>
        <dbReference type="Proteomes" id="UP000002036"/>
    </source>
</evidence>
<keyword evidence="3" id="KW-1185">Reference proteome</keyword>
<gene>
    <name evidence="2" type="ordered locus">KLTH0A04928g</name>
</gene>
<dbReference type="OMA" id="WNTEINE"/>
<dbReference type="GeneID" id="8290475"/>
<proteinExistence type="predicted"/>
<dbReference type="HOGENOM" id="CLU_051217_0_0_1"/>
<dbReference type="Proteomes" id="UP000002036">
    <property type="component" value="Chromosome A"/>
</dbReference>